<dbReference type="Pfam" id="PF02713">
    <property type="entry name" value="DUF220"/>
    <property type="match status" value="1"/>
</dbReference>
<dbReference type="Proteomes" id="UP000639772">
    <property type="component" value="Chromosome 3"/>
</dbReference>
<comment type="caution">
    <text evidence="3">The sequence shown here is derived from an EMBL/GenBank/DDBJ whole genome shotgun (WGS) entry which is preliminary data.</text>
</comment>
<dbReference type="SUPFAM" id="SSF55961">
    <property type="entry name" value="Bet v1-like"/>
    <property type="match status" value="1"/>
</dbReference>
<evidence type="ECO:0000259" key="1">
    <source>
        <dbReference type="Pfam" id="PF02713"/>
    </source>
</evidence>
<dbReference type="OrthoDB" id="530906at2759"/>
<accession>A0A835RS35</accession>
<reference evidence="4 5" key="1">
    <citation type="journal article" date="2020" name="Nat. Food">
        <title>A phased Vanilla planifolia genome enables genetic improvement of flavour and production.</title>
        <authorList>
            <person name="Hasing T."/>
            <person name="Tang H."/>
            <person name="Brym M."/>
            <person name="Khazi F."/>
            <person name="Huang T."/>
            <person name="Chambers A.H."/>
        </authorList>
    </citation>
    <scope>NUCLEOTIDE SEQUENCE [LARGE SCALE GENOMIC DNA]</scope>
    <source>
        <tissue evidence="3">Leaf</tissue>
    </source>
</reference>
<evidence type="ECO:0000313" key="2">
    <source>
        <dbReference type="EMBL" id="KAG0489226.1"/>
    </source>
</evidence>
<organism evidence="3 5">
    <name type="scientific">Vanilla planifolia</name>
    <name type="common">Vanilla</name>
    <dbReference type="NCBI Taxonomy" id="51239"/>
    <lineage>
        <taxon>Eukaryota</taxon>
        <taxon>Viridiplantae</taxon>
        <taxon>Streptophyta</taxon>
        <taxon>Embryophyta</taxon>
        <taxon>Tracheophyta</taxon>
        <taxon>Spermatophyta</taxon>
        <taxon>Magnoliopsida</taxon>
        <taxon>Liliopsida</taxon>
        <taxon>Asparagales</taxon>
        <taxon>Orchidaceae</taxon>
        <taxon>Vanilloideae</taxon>
        <taxon>Vanilleae</taxon>
        <taxon>Vanilla</taxon>
    </lineage>
</organism>
<gene>
    <name evidence="2" type="ORF">HPP92_008037</name>
    <name evidence="3" type="ORF">HPP92_008041</name>
</gene>
<dbReference type="AlphaFoldDB" id="A0A835RS35"/>
<feature type="domain" description="DUF220" evidence="1">
    <location>
        <begin position="163"/>
        <end position="233"/>
    </location>
</feature>
<dbReference type="InterPro" id="IPR003863">
    <property type="entry name" value="DUF220"/>
</dbReference>
<evidence type="ECO:0000313" key="5">
    <source>
        <dbReference type="Proteomes" id="UP000639772"/>
    </source>
</evidence>
<protein>
    <recommendedName>
        <fullName evidence="1">DUF220 domain-containing protein</fullName>
    </recommendedName>
</protein>
<evidence type="ECO:0000313" key="3">
    <source>
        <dbReference type="EMBL" id="KAG0491178.1"/>
    </source>
</evidence>
<keyword evidence="4" id="KW-1185">Reference proteome</keyword>
<dbReference type="PANTHER" id="PTHR31385">
    <property type="entry name" value="PUTATIVE (DUF220)-RELATED"/>
    <property type="match status" value="1"/>
</dbReference>
<dbReference type="EMBL" id="JADCNL010000003">
    <property type="protein sequence ID" value="KAG0489226.1"/>
    <property type="molecule type" value="Genomic_DNA"/>
</dbReference>
<name>A0A835RS35_VANPL</name>
<proteinExistence type="predicted"/>
<evidence type="ECO:0000313" key="4">
    <source>
        <dbReference type="Proteomes" id="UP000636800"/>
    </source>
</evidence>
<dbReference type="Proteomes" id="UP000636800">
    <property type="component" value="Chromosome 3"/>
</dbReference>
<dbReference type="EMBL" id="JADCNM010000003">
    <property type="protein sequence ID" value="KAG0491178.1"/>
    <property type="molecule type" value="Genomic_DNA"/>
</dbReference>
<sequence length="320" mass="37423">MNQILDFFYQRKSWPSTPSVHDLCMKLHHRLHNYLQIGLKCFVKNDEKFDTSKSLMLGEKDPFITWETDLQRQMQAWSDNSHWVDQPPEIMVTVPKGSLCNLTIKSKVGLPPDAVFNILVDPGNKRVFKNIKAVLSRKVLVDEGPRQLVEVEQSAIWRFLWWSGTILVHVLVDQDRRDHTVKFKQGKSGFMERFEGTWRVEPLFIDEELCSSHKPKSWTEYESCSRGKGRVGSIVSLEQLIQPAFLPPPPISWYLRGITARTTEILMQDLLAEAQRIRTLDNGADTKQNQRIQVDSDKKEDFPANDIKRRWRLRKIRRIR</sequence>
<dbReference type="PANTHER" id="PTHR31385:SF1">
    <property type="entry name" value="PUTATIVE (DUF220)-RELATED"/>
    <property type="match status" value="1"/>
</dbReference>